<reference evidence="2 3" key="1">
    <citation type="submission" date="2022-10" db="EMBL/GenBank/DDBJ databases">
        <title>WGS assembly of Paspalum vaginatum 540-79.</title>
        <authorList>
            <person name="Sun G."/>
            <person name="Wase N."/>
            <person name="Shu S."/>
            <person name="Jenkins J."/>
            <person name="Zhou B."/>
            <person name="Torres-Rodriguez J."/>
            <person name="Chen C."/>
            <person name="Sandor L."/>
            <person name="Plott C."/>
            <person name="Yoshinga Y."/>
            <person name="Daum C."/>
            <person name="Qi P."/>
            <person name="Barry K."/>
            <person name="Lipzen A."/>
            <person name="Berry L."/>
            <person name="Pedersen C."/>
            <person name="Gottilla T."/>
            <person name="Foltz A."/>
            <person name="Yu H."/>
            <person name="O'Malley R."/>
            <person name="Zhang C."/>
            <person name="Devos K."/>
            <person name="Sigmon B."/>
            <person name="Yu B."/>
            <person name="Obata T."/>
            <person name="Schmutz J."/>
            <person name="Schnable J."/>
        </authorList>
    </citation>
    <scope>NUCLEOTIDE SEQUENCE [LARGE SCALE GENOMIC DNA]</scope>
    <source>
        <strain evidence="3">cv. 540-79</strain>
    </source>
</reference>
<sequence>MEISDDTLSARSASSGPYEGRLDICLSSPPASPVVMLDPTPEVVVIPRTASLEEESRLGLALVATVGGTRPDVSAAQVRRYLVSLHGVVEDQFTVHSFSPEDFLVVFRSAADCDRVLHGPPPPSPPFRLLWRRWLSLSLATPCTMRYRVLLVLRGIPAYAWSVDTAQRVLGSSCAGIELDRDTEAKSDLKRFVLAAWCLNPDLIPSSRMLWVPDPKEPHKPGNLFLKEHEMIRSKLSGLMYRISVEVAEVQHWFVKPEREVSPDTTGSDDDNDYPGFHEFDEDGWEPCPRQTRFTSDASFLDWALDGVSRSGMAVPWRRWTARSLRRRRWKGRSLLMRGLGPDP</sequence>
<comment type="caution">
    <text evidence="2">The sequence shown here is derived from an EMBL/GenBank/DDBJ whole genome shotgun (WGS) entry which is preliminary data.</text>
</comment>
<dbReference type="EMBL" id="MU630549">
    <property type="protein sequence ID" value="KAJ1253873.1"/>
    <property type="molecule type" value="Genomic_DNA"/>
</dbReference>
<dbReference type="AlphaFoldDB" id="A0A9W7X677"/>
<dbReference type="InterPro" id="IPR053253">
    <property type="entry name" value="Sex_diff_modulator"/>
</dbReference>
<dbReference type="Proteomes" id="UP001164776">
    <property type="component" value="Unassembled WGS sequence"/>
</dbReference>
<evidence type="ECO:0000313" key="2">
    <source>
        <dbReference type="EMBL" id="KAJ1253873.1"/>
    </source>
</evidence>
<organism evidence="2 3">
    <name type="scientific">Paspalum vaginatum</name>
    <name type="common">seashore paspalum</name>
    <dbReference type="NCBI Taxonomy" id="158149"/>
    <lineage>
        <taxon>Eukaryota</taxon>
        <taxon>Viridiplantae</taxon>
        <taxon>Streptophyta</taxon>
        <taxon>Embryophyta</taxon>
        <taxon>Tracheophyta</taxon>
        <taxon>Spermatophyta</taxon>
        <taxon>Magnoliopsida</taxon>
        <taxon>Liliopsida</taxon>
        <taxon>Poales</taxon>
        <taxon>Poaceae</taxon>
        <taxon>PACMAD clade</taxon>
        <taxon>Panicoideae</taxon>
        <taxon>Andropogonodae</taxon>
        <taxon>Paspaleae</taxon>
        <taxon>Paspalinae</taxon>
        <taxon>Paspalum</taxon>
    </lineage>
</organism>
<evidence type="ECO:0000256" key="1">
    <source>
        <dbReference type="SAM" id="MobiDB-lite"/>
    </source>
</evidence>
<keyword evidence="3" id="KW-1185">Reference proteome</keyword>
<evidence type="ECO:0008006" key="4">
    <source>
        <dbReference type="Google" id="ProtNLM"/>
    </source>
</evidence>
<proteinExistence type="predicted"/>
<protein>
    <recommendedName>
        <fullName evidence="4">DUF4283 domain-containing protein</fullName>
    </recommendedName>
</protein>
<evidence type="ECO:0000313" key="3">
    <source>
        <dbReference type="Proteomes" id="UP001164776"/>
    </source>
</evidence>
<dbReference type="PANTHER" id="PTHR33087">
    <property type="entry name" value="OS07G0539200 PROTEIN"/>
    <property type="match status" value="1"/>
</dbReference>
<accession>A0A9W7X677</accession>
<feature type="region of interest" description="Disordered" evidence="1">
    <location>
        <begin position="259"/>
        <end position="286"/>
    </location>
</feature>
<dbReference type="OrthoDB" id="696508at2759"/>
<gene>
    <name evidence="2" type="ORF">BS78_K163400</name>
</gene>
<name>A0A9W7X677_9POAL</name>
<dbReference type="PANTHER" id="PTHR33087:SF38">
    <property type="entry name" value="OS10G0201600 PROTEIN"/>
    <property type="match status" value="1"/>
</dbReference>